<dbReference type="Proteomes" id="UP000254771">
    <property type="component" value="Unassembled WGS sequence"/>
</dbReference>
<dbReference type="GO" id="GO:0160206">
    <property type="term" value="F:tRNA (cytidine(32)/uridine(32)-2'-O)-methyltransferase activity"/>
    <property type="evidence" value="ECO:0007669"/>
    <property type="project" value="UniProtKB-EC"/>
</dbReference>
<dbReference type="GO" id="GO:0003723">
    <property type="term" value="F:RNA binding"/>
    <property type="evidence" value="ECO:0007669"/>
    <property type="project" value="InterPro"/>
</dbReference>
<keyword evidence="3" id="KW-0808">Transferase</keyword>
<dbReference type="Pfam" id="PF00588">
    <property type="entry name" value="SpoU_methylase"/>
    <property type="match status" value="1"/>
</dbReference>
<comment type="subcellular location">
    <subcellularLocation>
        <location evidence="5">Cytoplasm</location>
    </subcellularLocation>
</comment>
<dbReference type="EMBL" id="QFXE01000005">
    <property type="protein sequence ID" value="RDH87809.1"/>
    <property type="molecule type" value="Genomic_DNA"/>
</dbReference>
<comment type="subunit">
    <text evidence="5">Homodimer.</text>
</comment>
<evidence type="ECO:0000256" key="2">
    <source>
        <dbReference type="ARBA" id="ARBA00022603"/>
    </source>
</evidence>
<dbReference type="InterPro" id="IPR029028">
    <property type="entry name" value="Alpha/beta_knot_MTases"/>
</dbReference>
<dbReference type="EC" id="2.1.1.200" evidence="5"/>
<evidence type="ECO:0000256" key="3">
    <source>
        <dbReference type="ARBA" id="ARBA00022679"/>
    </source>
</evidence>
<keyword evidence="2 5" id="KW-0489">Methyltransferase</keyword>
<dbReference type="GO" id="GO:0002128">
    <property type="term" value="P:tRNA nucleoside ribose methylation"/>
    <property type="evidence" value="ECO:0007669"/>
    <property type="project" value="TreeGrafter"/>
</dbReference>
<feature type="domain" description="tRNA/rRNA methyltransferase SpoU type" evidence="6">
    <location>
        <begin position="5"/>
        <end position="154"/>
    </location>
</feature>
<evidence type="ECO:0000259" key="6">
    <source>
        <dbReference type="Pfam" id="PF00588"/>
    </source>
</evidence>
<evidence type="ECO:0000256" key="1">
    <source>
        <dbReference type="ARBA" id="ARBA00007228"/>
    </source>
</evidence>
<dbReference type="AlphaFoldDB" id="A0A370DRS8"/>
<organism evidence="7 8">
    <name type="scientific">endosymbiont of Escarpia spicata</name>
    <dbReference type="NCBI Taxonomy" id="2200908"/>
    <lineage>
        <taxon>Bacteria</taxon>
        <taxon>Pseudomonadati</taxon>
        <taxon>Pseudomonadota</taxon>
        <taxon>Gammaproteobacteria</taxon>
        <taxon>sulfur-oxidizing symbionts</taxon>
    </lineage>
</organism>
<evidence type="ECO:0000256" key="4">
    <source>
        <dbReference type="ARBA" id="ARBA00022691"/>
    </source>
</evidence>
<keyword evidence="5" id="KW-0963">Cytoplasm</keyword>
<dbReference type="InterPro" id="IPR001537">
    <property type="entry name" value="SpoU_MeTrfase"/>
</dbReference>
<keyword evidence="8" id="KW-1185">Reference proteome</keyword>
<dbReference type="Gene3D" id="3.40.1280.10">
    <property type="match status" value="1"/>
</dbReference>
<comment type="function">
    <text evidence="5">Catalyzes the formation of 2'O-methylated cytidine (Cm32) or 2'O-methylated uridine (Um32) at position 32 in tRNA.</text>
</comment>
<evidence type="ECO:0000256" key="5">
    <source>
        <dbReference type="RuleBase" id="RU362024"/>
    </source>
</evidence>
<dbReference type="FunFam" id="3.40.1280.10:FF:000006">
    <property type="entry name" value="Uncharacterized tRNA/rRNA methyltransferase HI_0380"/>
    <property type="match status" value="1"/>
</dbReference>
<dbReference type="NCBIfam" id="TIGR00050">
    <property type="entry name" value="rRNA_methyl_1"/>
    <property type="match status" value="1"/>
</dbReference>
<dbReference type="SUPFAM" id="SSF75217">
    <property type="entry name" value="alpha/beta knot"/>
    <property type="match status" value="1"/>
</dbReference>
<dbReference type="CDD" id="cd18093">
    <property type="entry name" value="SpoU-like_TrmJ"/>
    <property type="match status" value="1"/>
</dbReference>
<dbReference type="GO" id="GO:0106339">
    <property type="term" value="F:tRNA (cytidine(32)-2'-O)-methyltransferase activity"/>
    <property type="evidence" value="ECO:0007669"/>
    <property type="project" value="RHEA"/>
</dbReference>
<dbReference type="InterPro" id="IPR004384">
    <property type="entry name" value="RNA_MeTrfase_TrmJ/LasT"/>
</dbReference>
<dbReference type="Gene3D" id="1.10.8.590">
    <property type="match status" value="1"/>
</dbReference>
<protein>
    <recommendedName>
        <fullName evidence="5">tRNA (cytidine/uridine-2'-O-)-methyltransferase TrmJ</fullName>
        <ecNumber evidence="5">2.1.1.200</ecNumber>
    </recommendedName>
    <alternativeName>
        <fullName evidence="5">tRNA (cytidine(32)/uridine(32)-2'-O)-methyltransferase</fullName>
    </alternativeName>
    <alternativeName>
        <fullName evidence="5">tRNA Cm32/Um32 methyltransferase</fullName>
    </alternativeName>
</protein>
<proteinExistence type="inferred from homology"/>
<dbReference type="PANTHER" id="PTHR42786:SF2">
    <property type="entry name" value="TRNA (CYTIDINE_URIDINE-2'-O-)-METHYLTRANSFERASE TRMJ"/>
    <property type="match status" value="1"/>
</dbReference>
<sequence>MLNRVRIVLVETSHPGNIGAAARAMNNMCLEQLVLVSPKHFPSEEATARASGADDLLARAPVCDSLDAALKGCRLIIGTSARERTVSSPLLNPRACAAKIIEESAVGEVALVFGRESSGLTNEELDRCNFLVQIPTNSAYSSLNLGAAVQVLSYEIYLAWLEGRETAPGPLREVATAEMMEGFHGHLAQALEDIGFANPRQSDKLLRRLRSLFHRARPDVDELNILRGILSAAQGRKSMRR</sequence>
<dbReference type="InterPro" id="IPR029026">
    <property type="entry name" value="tRNA_m1G_MTases_N"/>
</dbReference>
<comment type="catalytic activity">
    <reaction evidence="5">
        <text>uridine(32) in tRNA + S-adenosyl-L-methionine = 2'-O-methyluridine(32) in tRNA + S-adenosyl-L-homocysteine + H(+)</text>
        <dbReference type="Rhea" id="RHEA:42936"/>
        <dbReference type="Rhea" id="RHEA-COMP:10107"/>
        <dbReference type="Rhea" id="RHEA-COMP:10290"/>
        <dbReference type="ChEBI" id="CHEBI:15378"/>
        <dbReference type="ChEBI" id="CHEBI:57856"/>
        <dbReference type="ChEBI" id="CHEBI:59789"/>
        <dbReference type="ChEBI" id="CHEBI:65315"/>
        <dbReference type="ChEBI" id="CHEBI:74478"/>
        <dbReference type="EC" id="2.1.1.200"/>
    </reaction>
</comment>
<accession>A0A370DRS8</accession>
<keyword evidence="4 5" id="KW-0949">S-adenosyl-L-methionine</keyword>
<evidence type="ECO:0000313" key="8">
    <source>
        <dbReference type="Proteomes" id="UP000254771"/>
    </source>
</evidence>
<dbReference type="GO" id="GO:0005829">
    <property type="term" value="C:cytosol"/>
    <property type="evidence" value="ECO:0007669"/>
    <property type="project" value="TreeGrafter"/>
</dbReference>
<reference evidence="7 8" key="1">
    <citation type="journal article" date="2018" name="ISME J.">
        <title>Endosymbiont genomes yield clues of tubeworm success.</title>
        <authorList>
            <person name="Li Y."/>
            <person name="Liles M.R."/>
            <person name="Halanych K.M."/>
        </authorList>
    </citation>
    <scope>NUCLEOTIDE SEQUENCE [LARGE SCALE GENOMIC DNA]</scope>
    <source>
        <strain evidence="7">A1462</strain>
    </source>
</reference>
<dbReference type="PANTHER" id="PTHR42786">
    <property type="entry name" value="TRNA/RRNA METHYLTRANSFERASE"/>
    <property type="match status" value="1"/>
</dbReference>
<dbReference type="PIRSF" id="PIRSF004808">
    <property type="entry name" value="LasT"/>
    <property type="match status" value="1"/>
</dbReference>
<comment type="caution">
    <text evidence="7">The sequence shown here is derived from an EMBL/GenBank/DDBJ whole genome shotgun (WGS) entry which is preliminary data.</text>
</comment>
<comment type="similarity">
    <text evidence="1">Belongs to the class IV-like SAM-binding methyltransferase superfamily. RNA methyltransferase TrmH family.</text>
</comment>
<gene>
    <name evidence="5" type="primary">trmJ</name>
    <name evidence="7" type="ORF">DIZ78_04505</name>
</gene>
<evidence type="ECO:0000313" key="7">
    <source>
        <dbReference type="EMBL" id="RDH87809.1"/>
    </source>
</evidence>
<name>A0A370DRS8_9GAMM</name>
<comment type="catalytic activity">
    <reaction evidence="5">
        <text>cytidine(32) in tRNA + S-adenosyl-L-methionine = 2'-O-methylcytidine(32) in tRNA + S-adenosyl-L-homocysteine + H(+)</text>
        <dbReference type="Rhea" id="RHEA:42932"/>
        <dbReference type="Rhea" id="RHEA-COMP:10288"/>
        <dbReference type="Rhea" id="RHEA-COMP:10289"/>
        <dbReference type="ChEBI" id="CHEBI:15378"/>
        <dbReference type="ChEBI" id="CHEBI:57856"/>
        <dbReference type="ChEBI" id="CHEBI:59789"/>
        <dbReference type="ChEBI" id="CHEBI:74495"/>
        <dbReference type="ChEBI" id="CHEBI:82748"/>
        <dbReference type="EC" id="2.1.1.200"/>
    </reaction>
</comment>
<keyword evidence="5" id="KW-0819">tRNA processing</keyword>